<gene>
    <name evidence="1" type="ORF">SAMN04489743_0676</name>
</gene>
<evidence type="ECO:0000313" key="1">
    <source>
        <dbReference type="EMBL" id="SDS71288.1"/>
    </source>
</evidence>
<proteinExistence type="predicted"/>
<organism evidence="1 2">
    <name type="scientific">Pseudarthrobacter equi</name>
    <dbReference type="NCBI Taxonomy" id="728066"/>
    <lineage>
        <taxon>Bacteria</taxon>
        <taxon>Bacillati</taxon>
        <taxon>Actinomycetota</taxon>
        <taxon>Actinomycetes</taxon>
        <taxon>Micrococcales</taxon>
        <taxon>Micrococcaceae</taxon>
        <taxon>Pseudarthrobacter</taxon>
    </lineage>
</organism>
<dbReference type="EMBL" id="LT629779">
    <property type="protein sequence ID" value="SDS71288.1"/>
    <property type="molecule type" value="Genomic_DNA"/>
</dbReference>
<name>A0A1H1UFT2_9MICC</name>
<dbReference type="AlphaFoldDB" id="A0A1H1UFT2"/>
<dbReference type="Proteomes" id="UP000198751">
    <property type="component" value="Chromosome I"/>
</dbReference>
<dbReference type="RefSeq" id="WP_091717552.1">
    <property type="nucleotide sequence ID" value="NZ_LT629779.1"/>
</dbReference>
<accession>A0A1H1UFT2</accession>
<reference evidence="2" key="1">
    <citation type="submission" date="2016-10" db="EMBL/GenBank/DDBJ databases">
        <authorList>
            <person name="Varghese N."/>
            <person name="Submissions S."/>
        </authorList>
    </citation>
    <scope>NUCLEOTIDE SEQUENCE [LARGE SCALE GENOMIC DNA]</scope>
    <source>
        <strain evidence="2">IMMIB L-1606</strain>
    </source>
</reference>
<sequence>MDEADQQALTGAVIRLHNLDIGGLWLDYVALGGDASEQDIRNYSLESGALPQKERDALSQAVNECCAEADLVVRAPYSSSPLTVVPVEPKDPYSSK</sequence>
<protein>
    <submittedName>
        <fullName evidence="1">Uncharacterized protein</fullName>
    </submittedName>
</protein>
<evidence type="ECO:0000313" key="2">
    <source>
        <dbReference type="Proteomes" id="UP000198751"/>
    </source>
</evidence>
<dbReference type="OrthoDB" id="4935951at2"/>
<keyword evidence="2" id="KW-1185">Reference proteome</keyword>